<dbReference type="GO" id="GO:0016301">
    <property type="term" value="F:kinase activity"/>
    <property type="evidence" value="ECO:0007669"/>
    <property type="project" value="UniProtKB-KW"/>
</dbReference>
<reference evidence="11" key="1">
    <citation type="submission" date="2024-07" db="EMBL/GenBank/DDBJ databases">
        <title>Two chromosome-level genome assemblies of Korean endemic species Abeliophyllum distichum and Forsythia ovata (Oleaceae).</title>
        <authorList>
            <person name="Jang H."/>
        </authorList>
    </citation>
    <scope>NUCLEOTIDE SEQUENCE [LARGE SCALE GENOMIC DNA]</scope>
</reference>
<evidence type="ECO:0000256" key="8">
    <source>
        <dbReference type="PROSITE-ProRule" id="PRU10141"/>
    </source>
</evidence>
<dbReference type="PANTHER" id="PTHR27005">
    <property type="entry name" value="WALL-ASSOCIATED RECEPTOR KINASE-LIKE 21"/>
    <property type="match status" value="1"/>
</dbReference>
<keyword evidence="5 8" id="KW-0067">ATP-binding</keyword>
<feature type="binding site" evidence="8">
    <location>
        <position position="523"/>
    </location>
    <ligand>
        <name>ATP</name>
        <dbReference type="ChEBI" id="CHEBI:30616"/>
    </ligand>
</feature>
<evidence type="ECO:0000313" key="11">
    <source>
        <dbReference type="Proteomes" id="UP001604277"/>
    </source>
</evidence>
<dbReference type="InterPro" id="IPR011009">
    <property type="entry name" value="Kinase-like_dom_sf"/>
</dbReference>
<sequence length="771" mass="87567">MGRDNWGRLVQAVLRNEELREIARAPSMSPSNLSSSSISSDFSFSSTAHEHVPVARSEAVNKNRTVLFTGSSFVDWILPSRRRLTKLREKFFKENGGFLLLDYLANQTFRTFTVKDLSRATNNFDNGNIIGWGGFGTVYKGILPDFTVVAIKKWITSYEGNIELFINEVKFLSQINHRNVVKLLGFCLEAQVPLLVYEFVTNGNLFNHIHDPIFASSFSWEMRIKIAAETASALAYLHSATSTPIGHGYVKTTNILLDQTYTAKVDNFAMSRFFFVDDPEFTTLVQGTLGYLDPEYLQSSQLTKKSDVYSFGVVLAELLTGQKAIMTVTLNRSEERRNLAVYFISAIREDRLVQILDGNLERGDQIEQLEQVAKLSERCLRAKSEERPSMQEVAMELEALRSVENHQWRDEVLNHEEILENWSDEDLNHEEIIENWRDEDLNHEEVTVNLFNPRTPSNLNGGILLQNKLYQDSLANETVTIFTAEDLWRATNNYEEGNIIGRGGYGTVYKGVLPDYGVVAIKKSIIIYQGQIEKYINEVKIVSQINHQNVVKMLGCCLETQFPLLVYEFVTNGTLFSHIHDPILASNFSWEMRINIAAETAAALAYLHMVPIIHGDIKSANILLDKSYAAKVSDFGASRFDTLGDSDSTAMVQGTIGYLDPEYLQFGQLTEKSDVYSFGVVLAELLTTQKALSYDRPEEDRILPSYFLNAIREDRLVQILDKNLVRDDRIEPLKRVAKLSEWCLKSKRGERPSMKEVAMELEALRSVENHP</sequence>
<keyword evidence="10" id="KW-0675">Receptor</keyword>
<evidence type="ECO:0000256" key="5">
    <source>
        <dbReference type="ARBA" id="ARBA00022840"/>
    </source>
</evidence>
<proteinExistence type="predicted"/>
<dbReference type="Gene3D" id="1.10.510.10">
    <property type="entry name" value="Transferase(Phosphotransferase) domain 1"/>
    <property type="match status" value="2"/>
</dbReference>
<dbReference type="Gene3D" id="3.30.200.20">
    <property type="entry name" value="Phosphorylase Kinase, domain 1"/>
    <property type="match status" value="2"/>
</dbReference>
<dbReference type="PROSITE" id="PS00107">
    <property type="entry name" value="PROTEIN_KINASE_ATP"/>
    <property type="match status" value="2"/>
</dbReference>
<evidence type="ECO:0000256" key="2">
    <source>
        <dbReference type="ARBA" id="ARBA00022679"/>
    </source>
</evidence>
<dbReference type="AlphaFoldDB" id="A0ABD1PV47"/>
<dbReference type="FunFam" id="1.10.510.10:FF:000084">
    <property type="entry name" value="Wall-associated receptor kinase 2"/>
    <property type="match status" value="2"/>
</dbReference>
<dbReference type="Proteomes" id="UP001604277">
    <property type="component" value="Unassembled WGS sequence"/>
</dbReference>
<dbReference type="CDD" id="cd14066">
    <property type="entry name" value="STKc_IRAK"/>
    <property type="match status" value="1"/>
</dbReference>
<dbReference type="InterPro" id="IPR008271">
    <property type="entry name" value="Ser/Thr_kinase_AS"/>
</dbReference>
<keyword evidence="1" id="KW-0723">Serine/threonine-protein kinase</keyword>
<evidence type="ECO:0000256" key="6">
    <source>
        <dbReference type="ARBA" id="ARBA00047558"/>
    </source>
</evidence>
<dbReference type="SUPFAM" id="SSF56112">
    <property type="entry name" value="Protein kinase-like (PK-like)"/>
    <property type="match status" value="2"/>
</dbReference>
<dbReference type="PANTHER" id="PTHR27005:SF315">
    <property type="entry name" value="PROTEIN KINASE DOMAIN-CONTAINING PROTEIN"/>
    <property type="match status" value="1"/>
</dbReference>
<evidence type="ECO:0000259" key="9">
    <source>
        <dbReference type="PROSITE" id="PS50011"/>
    </source>
</evidence>
<evidence type="ECO:0000256" key="7">
    <source>
        <dbReference type="ARBA" id="ARBA00047951"/>
    </source>
</evidence>
<dbReference type="InterPro" id="IPR045274">
    <property type="entry name" value="WAK-like"/>
</dbReference>
<dbReference type="InterPro" id="IPR001245">
    <property type="entry name" value="Ser-Thr/Tyr_kinase_cat_dom"/>
</dbReference>
<comment type="catalytic activity">
    <reaction evidence="7">
        <text>L-threonyl-[protein] + ATP = O-phospho-L-threonyl-[protein] + ADP + H(+)</text>
        <dbReference type="Rhea" id="RHEA:46608"/>
        <dbReference type="Rhea" id="RHEA-COMP:11060"/>
        <dbReference type="Rhea" id="RHEA-COMP:11605"/>
        <dbReference type="ChEBI" id="CHEBI:15378"/>
        <dbReference type="ChEBI" id="CHEBI:30013"/>
        <dbReference type="ChEBI" id="CHEBI:30616"/>
        <dbReference type="ChEBI" id="CHEBI:61977"/>
        <dbReference type="ChEBI" id="CHEBI:456216"/>
    </reaction>
</comment>
<feature type="binding site" evidence="8">
    <location>
        <position position="153"/>
    </location>
    <ligand>
        <name>ATP</name>
        <dbReference type="ChEBI" id="CHEBI:30616"/>
    </ligand>
</feature>
<feature type="domain" description="Protein kinase" evidence="9">
    <location>
        <begin position="124"/>
        <end position="409"/>
    </location>
</feature>
<dbReference type="FunFam" id="3.30.200.20:FF:000162">
    <property type="entry name" value="Adenine nucleotide alpha hydrolase-like domain kinase"/>
    <property type="match status" value="1"/>
</dbReference>
<keyword evidence="4 10" id="KW-0418">Kinase</keyword>
<keyword evidence="3 8" id="KW-0547">Nucleotide-binding</keyword>
<evidence type="ECO:0000256" key="1">
    <source>
        <dbReference type="ARBA" id="ARBA00022527"/>
    </source>
</evidence>
<protein>
    <submittedName>
        <fullName evidence="10">Wall-associated receptor kinase 3</fullName>
    </submittedName>
</protein>
<dbReference type="InterPro" id="IPR000719">
    <property type="entry name" value="Prot_kinase_dom"/>
</dbReference>
<comment type="catalytic activity">
    <reaction evidence="6">
        <text>L-seryl-[protein] + ATP = O-phospho-L-seryl-[protein] + ADP + H(+)</text>
        <dbReference type="Rhea" id="RHEA:17989"/>
        <dbReference type="Rhea" id="RHEA-COMP:9863"/>
        <dbReference type="Rhea" id="RHEA-COMP:11604"/>
        <dbReference type="ChEBI" id="CHEBI:15378"/>
        <dbReference type="ChEBI" id="CHEBI:29999"/>
        <dbReference type="ChEBI" id="CHEBI:30616"/>
        <dbReference type="ChEBI" id="CHEBI:83421"/>
        <dbReference type="ChEBI" id="CHEBI:456216"/>
    </reaction>
</comment>
<dbReference type="PROSITE" id="PS50011">
    <property type="entry name" value="PROTEIN_KINASE_DOM"/>
    <property type="match status" value="2"/>
</dbReference>
<keyword evidence="2" id="KW-0808">Transferase</keyword>
<evidence type="ECO:0000256" key="4">
    <source>
        <dbReference type="ARBA" id="ARBA00022777"/>
    </source>
</evidence>
<dbReference type="Pfam" id="PF07714">
    <property type="entry name" value="PK_Tyr_Ser-Thr"/>
    <property type="match status" value="1"/>
</dbReference>
<accession>A0ABD1PV47</accession>
<organism evidence="10 11">
    <name type="scientific">Forsythia ovata</name>
    <dbReference type="NCBI Taxonomy" id="205694"/>
    <lineage>
        <taxon>Eukaryota</taxon>
        <taxon>Viridiplantae</taxon>
        <taxon>Streptophyta</taxon>
        <taxon>Embryophyta</taxon>
        <taxon>Tracheophyta</taxon>
        <taxon>Spermatophyta</taxon>
        <taxon>Magnoliopsida</taxon>
        <taxon>eudicotyledons</taxon>
        <taxon>Gunneridae</taxon>
        <taxon>Pentapetalae</taxon>
        <taxon>asterids</taxon>
        <taxon>lamiids</taxon>
        <taxon>Lamiales</taxon>
        <taxon>Oleaceae</taxon>
        <taxon>Forsythieae</taxon>
        <taxon>Forsythia</taxon>
    </lineage>
</organism>
<keyword evidence="11" id="KW-1185">Reference proteome</keyword>
<comment type="caution">
    <text evidence="10">The sequence shown here is derived from an EMBL/GenBank/DDBJ whole genome shotgun (WGS) entry which is preliminary data.</text>
</comment>
<feature type="domain" description="Protein kinase" evidence="9">
    <location>
        <begin position="494"/>
        <end position="771"/>
    </location>
</feature>
<dbReference type="EMBL" id="JBFOLJ010000017">
    <property type="protein sequence ID" value="KAL2467811.1"/>
    <property type="molecule type" value="Genomic_DNA"/>
</dbReference>
<dbReference type="Pfam" id="PF00069">
    <property type="entry name" value="Pkinase"/>
    <property type="match status" value="1"/>
</dbReference>
<dbReference type="GO" id="GO:0005524">
    <property type="term" value="F:ATP binding"/>
    <property type="evidence" value="ECO:0007669"/>
    <property type="project" value="UniProtKB-UniRule"/>
</dbReference>
<dbReference type="SMART" id="SM00220">
    <property type="entry name" value="S_TKc"/>
    <property type="match status" value="2"/>
</dbReference>
<dbReference type="InterPro" id="IPR017441">
    <property type="entry name" value="Protein_kinase_ATP_BS"/>
</dbReference>
<evidence type="ECO:0000256" key="3">
    <source>
        <dbReference type="ARBA" id="ARBA00022741"/>
    </source>
</evidence>
<gene>
    <name evidence="10" type="ORF">Fot_51336</name>
</gene>
<dbReference type="PROSITE" id="PS00108">
    <property type="entry name" value="PROTEIN_KINASE_ST"/>
    <property type="match status" value="1"/>
</dbReference>
<evidence type="ECO:0000313" key="10">
    <source>
        <dbReference type="EMBL" id="KAL2467811.1"/>
    </source>
</evidence>
<name>A0ABD1PV47_9LAMI</name>